<evidence type="ECO:0000256" key="3">
    <source>
        <dbReference type="SAM" id="Phobius"/>
    </source>
</evidence>
<keyword evidence="6" id="KW-1185">Reference proteome</keyword>
<dbReference type="RefSeq" id="WP_246473434.1">
    <property type="nucleotide sequence ID" value="NZ_JACHMP010000001.1"/>
</dbReference>
<dbReference type="Proteomes" id="UP000540685">
    <property type="component" value="Unassembled WGS sequence"/>
</dbReference>
<protein>
    <submittedName>
        <fullName evidence="5">DME family drug/metabolite transporter</fullName>
    </submittedName>
</protein>
<evidence type="ECO:0000313" key="6">
    <source>
        <dbReference type="Proteomes" id="UP000540685"/>
    </source>
</evidence>
<comment type="caution">
    <text evidence="5">The sequence shown here is derived from an EMBL/GenBank/DDBJ whole genome shotgun (WGS) entry which is preliminary data.</text>
</comment>
<dbReference type="SUPFAM" id="SSF103481">
    <property type="entry name" value="Multidrug resistance efflux transporter EmrE"/>
    <property type="match status" value="2"/>
</dbReference>
<feature type="compositionally biased region" description="Low complexity" evidence="2">
    <location>
        <begin position="61"/>
        <end position="73"/>
    </location>
</feature>
<dbReference type="GO" id="GO:0016020">
    <property type="term" value="C:membrane"/>
    <property type="evidence" value="ECO:0007669"/>
    <property type="project" value="InterPro"/>
</dbReference>
<gene>
    <name evidence="5" type="ORF">F4562_002955</name>
</gene>
<dbReference type="AlphaFoldDB" id="A0A7W9IGW9"/>
<evidence type="ECO:0000256" key="2">
    <source>
        <dbReference type="SAM" id="MobiDB-lite"/>
    </source>
</evidence>
<keyword evidence="3" id="KW-0812">Transmembrane</keyword>
<dbReference type="EMBL" id="JACHMP010000001">
    <property type="protein sequence ID" value="MBB5819893.1"/>
    <property type="molecule type" value="Genomic_DNA"/>
</dbReference>
<feature type="domain" description="EamA" evidence="4">
    <location>
        <begin position="173"/>
        <end position="305"/>
    </location>
</feature>
<feature type="compositionally biased region" description="Basic and acidic residues" evidence="2">
    <location>
        <begin position="321"/>
        <end position="330"/>
    </location>
</feature>
<dbReference type="InterPro" id="IPR000620">
    <property type="entry name" value="EamA_dom"/>
</dbReference>
<name>A0A7W9IGW9_9ACTN</name>
<feature type="transmembrane region" description="Helical" evidence="3">
    <location>
        <begin position="289"/>
        <end position="307"/>
    </location>
</feature>
<feature type="transmembrane region" description="Helical" evidence="3">
    <location>
        <begin position="35"/>
        <end position="54"/>
    </location>
</feature>
<accession>A0A7W9IGW9</accession>
<proteinExistence type="inferred from homology"/>
<dbReference type="Pfam" id="PF00892">
    <property type="entry name" value="EamA"/>
    <property type="match status" value="2"/>
</dbReference>
<sequence length="382" mass="37454">MRLAVIGAAVLWGTAGTAGLLVTGVDPVSLAAARLVIGGLVLAAVTAPAVRPLLSSLGLSPGRSGKSPGLSPGRAGGTGHGAPGRRSGVRLGTLVAAAVAVAAYQLCFFAAVSRTGVAVGTVVAIGSGPVFTGLLSWLLDRVPPSRRWAGATALAIAGCAVLTGGGGEVRADGVLLALLGGLLYAFYAVTAARAITAGASSDGVMGLMFGGAALIMVPVLLWTGTGWLTEPRGLLAALYLGCATTALAYFLYGRGLRTTPVATAATLALAEPAVAALLGVVVLGERLTLLSTAGLILLGVSLVAVALPERPSGTGVPAGRVPEEEPERTPADGAGRGPAEGVGWVPADGAGRGPAEGTGWVPAKEAGRVSTEGSGRRTPSGE</sequence>
<dbReference type="PANTHER" id="PTHR22911:SF79">
    <property type="entry name" value="MOBA-LIKE NTP TRANSFERASE DOMAIN-CONTAINING PROTEIN"/>
    <property type="match status" value="1"/>
</dbReference>
<dbReference type="PANTHER" id="PTHR22911">
    <property type="entry name" value="ACYL-MALONYL CONDENSING ENZYME-RELATED"/>
    <property type="match status" value="1"/>
</dbReference>
<organism evidence="5 6">
    <name type="scientific">Streptosporangium becharense</name>
    <dbReference type="NCBI Taxonomy" id="1816182"/>
    <lineage>
        <taxon>Bacteria</taxon>
        <taxon>Bacillati</taxon>
        <taxon>Actinomycetota</taxon>
        <taxon>Actinomycetes</taxon>
        <taxon>Streptosporangiales</taxon>
        <taxon>Streptosporangiaceae</taxon>
        <taxon>Streptosporangium</taxon>
    </lineage>
</organism>
<keyword evidence="3" id="KW-0472">Membrane</keyword>
<evidence type="ECO:0000256" key="1">
    <source>
        <dbReference type="ARBA" id="ARBA00007362"/>
    </source>
</evidence>
<feature type="transmembrane region" description="Helical" evidence="3">
    <location>
        <begin position="148"/>
        <end position="167"/>
    </location>
</feature>
<dbReference type="InterPro" id="IPR037185">
    <property type="entry name" value="EmrE-like"/>
</dbReference>
<feature type="region of interest" description="Disordered" evidence="2">
    <location>
        <begin position="61"/>
        <end position="84"/>
    </location>
</feature>
<reference evidence="5 6" key="1">
    <citation type="submission" date="2020-08" db="EMBL/GenBank/DDBJ databases">
        <title>Sequencing the genomes of 1000 actinobacteria strains.</title>
        <authorList>
            <person name="Klenk H.-P."/>
        </authorList>
    </citation>
    <scope>NUCLEOTIDE SEQUENCE [LARGE SCALE GENOMIC DNA]</scope>
    <source>
        <strain evidence="5 6">DSM 46887</strain>
    </source>
</reference>
<feature type="transmembrane region" description="Helical" evidence="3">
    <location>
        <begin position="91"/>
        <end position="111"/>
    </location>
</feature>
<feature type="transmembrane region" description="Helical" evidence="3">
    <location>
        <begin position="117"/>
        <end position="139"/>
    </location>
</feature>
<keyword evidence="3" id="KW-1133">Transmembrane helix</keyword>
<feature type="transmembrane region" description="Helical" evidence="3">
    <location>
        <begin position="204"/>
        <end position="222"/>
    </location>
</feature>
<feature type="domain" description="EamA" evidence="4">
    <location>
        <begin position="3"/>
        <end position="163"/>
    </location>
</feature>
<evidence type="ECO:0000259" key="4">
    <source>
        <dbReference type="Pfam" id="PF00892"/>
    </source>
</evidence>
<comment type="similarity">
    <text evidence="1">Belongs to the EamA transporter family.</text>
</comment>
<feature type="transmembrane region" description="Helical" evidence="3">
    <location>
        <begin position="264"/>
        <end position="283"/>
    </location>
</feature>
<feature type="transmembrane region" description="Helical" evidence="3">
    <location>
        <begin position="234"/>
        <end position="252"/>
    </location>
</feature>
<feature type="transmembrane region" description="Helical" evidence="3">
    <location>
        <begin position="173"/>
        <end position="192"/>
    </location>
</feature>
<evidence type="ECO:0000313" key="5">
    <source>
        <dbReference type="EMBL" id="MBB5819893.1"/>
    </source>
</evidence>
<feature type="region of interest" description="Disordered" evidence="2">
    <location>
        <begin position="312"/>
        <end position="382"/>
    </location>
</feature>